<evidence type="ECO:0000313" key="3">
    <source>
        <dbReference type="Proteomes" id="UP001225356"/>
    </source>
</evidence>
<dbReference type="RefSeq" id="WP_307567231.1">
    <property type="nucleotide sequence ID" value="NZ_JAUSQU010000001.1"/>
</dbReference>
<feature type="compositionally biased region" description="Gly residues" evidence="1">
    <location>
        <begin position="233"/>
        <end position="242"/>
    </location>
</feature>
<dbReference type="Proteomes" id="UP001225356">
    <property type="component" value="Unassembled WGS sequence"/>
</dbReference>
<feature type="compositionally biased region" description="Low complexity" evidence="1">
    <location>
        <begin position="343"/>
        <end position="357"/>
    </location>
</feature>
<protein>
    <recommendedName>
        <fullName evidence="4">PPE family protein</fullName>
    </recommendedName>
</protein>
<evidence type="ECO:0000313" key="2">
    <source>
        <dbReference type="EMBL" id="MDP9849399.1"/>
    </source>
</evidence>
<proteinExistence type="predicted"/>
<sequence>MEISKKYHRIKEAGEERPKGGELAAYGGIDEIKTLLQGTGGFGGVDPKAVEAAGVAYVDAGGLLAESYLAIEDLAVELSKHWKGKDAVGPQKALQLLHATTRELANRANHIGRPLEWFGRDILSWYKENAVGHGAVSWDDDINLLVPGVEWDWNTHPHTKKAREHLDALNARMGELYDLLPEGVEKELPNIKPDEIIANVGPSPVKPSPTSDLLKGLKGNGFDGLAGNNGDLGGANLTGGGPPVNNPDLTGGGPPGSAGLPGYPGGPAGAGNQGATPGSPIPSGVDGADFPGAATPGADAPGPNGAGSDPGMGKMPDNSSLDALNRANGPNMDDMDSTDLAAYQPPGGYQPPGNLQLPGGGVQDFESTRMPSGNGAANSPSTSMGPGAVGPYTGTGGPYTGTGGPYTNAGGSYTNAGGAASAANVSAARASGMPGGMPGGMPFLPGGMSPPGGGENGEDVSASNWVKEEDDVWGGGEGYVQVDGQGRLA</sequence>
<accession>A0ABT9QU28</accession>
<evidence type="ECO:0000256" key="1">
    <source>
        <dbReference type="SAM" id="MobiDB-lite"/>
    </source>
</evidence>
<feature type="region of interest" description="Disordered" evidence="1">
    <location>
        <begin position="233"/>
        <end position="390"/>
    </location>
</feature>
<comment type="caution">
    <text evidence="2">The sequence shown here is derived from an EMBL/GenBank/DDBJ whole genome shotgun (WGS) entry which is preliminary data.</text>
</comment>
<organism evidence="2 3">
    <name type="scientific">Streptosporangium lutulentum</name>
    <dbReference type="NCBI Taxonomy" id="1461250"/>
    <lineage>
        <taxon>Bacteria</taxon>
        <taxon>Bacillati</taxon>
        <taxon>Actinomycetota</taxon>
        <taxon>Actinomycetes</taxon>
        <taxon>Streptosporangiales</taxon>
        <taxon>Streptosporangiaceae</taxon>
        <taxon>Streptosporangium</taxon>
    </lineage>
</organism>
<feature type="compositionally biased region" description="Polar residues" evidence="1">
    <location>
        <begin position="369"/>
        <end position="384"/>
    </location>
</feature>
<name>A0ABT9QU28_9ACTN</name>
<gene>
    <name evidence="2" type="ORF">J2853_008610</name>
</gene>
<feature type="region of interest" description="Disordered" evidence="1">
    <location>
        <begin position="438"/>
        <end position="489"/>
    </location>
</feature>
<feature type="compositionally biased region" description="Gly residues" evidence="1">
    <location>
        <begin position="262"/>
        <end position="272"/>
    </location>
</feature>
<dbReference type="EMBL" id="JAUSQU010000001">
    <property type="protein sequence ID" value="MDP9849399.1"/>
    <property type="molecule type" value="Genomic_DNA"/>
</dbReference>
<feature type="compositionally biased region" description="Low complexity" evidence="1">
    <location>
        <begin position="286"/>
        <end position="303"/>
    </location>
</feature>
<feature type="region of interest" description="Disordered" evidence="1">
    <location>
        <begin position="195"/>
        <end position="217"/>
    </location>
</feature>
<evidence type="ECO:0008006" key="4">
    <source>
        <dbReference type="Google" id="ProtNLM"/>
    </source>
</evidence>
<keyword evidence="3" id="KW-1185">Reference proteome</keyword>
<reference evidence="2 3" key="1">
    <citation type="submission" date="2023-07" db="EMBL/GenBank/DDBJ databases">
        <title>Sequencing the genomes of 1000 actinobacteria strains.</title>
        <authorList>
            <person name="Klenk H.-P."/>
        </authorList>
    </citation>
    <scope>NUCLEOTIDE SEQUENCE [LARGE SCALE GENOMIC DNA]</scope>
    <source>
        <strain evidence="2 3">DSM 46740</strain>
    </source>
</reference>